<proteinExistence type="predicted"/>
<evidence type="ECO:0000313" key="2">
    <source>
        <dbReference type="Proteomes" id="UP001412067"/>
    </source>
</evidence>
<comment type="caution">
    <text evidence="1">The sequence shown here is derived from an EMBL/GenBank/DDBJ whole genome shotgun (WGS) entry which is preliminary data.</text>
</comment>
<dbReference type="EMBL" id="JBBWWR010000012">
    <property type="protein sequence ID" value="KAK8959047.1"/>
    <property type="molecule type" value="Genomic_DNA"/>
</dbReference>
<evidence type="ECO:0000313" key="1">
    <source>
        <dbReference type="EMBL" id="KAK8959047.1"/>
    </source>
</evidence>
<organism evidence="1 2">
    <name type="scientific">Platanthera guangdongensis</name>
    <dbReference type="NCBI Taxonomy" id="2320717"/>
    <lineage>
        <taxon>Eukaryota</taxon>
        <taxon>Viridiplantae</taxon>
        <taxon>Streptophyta</taxon>
        <taxon>Embryophyta</taxon>
        <taxon>Tracheophyta</taxon>
        <taxon>Spermatophyta</taxon>
        <taxon>Magnoliopsida</taxon>
        <taxon>Liliopsida</taxon>
        <taxon>Asparagales</taxon>
        <taxon>Orchidaceae</taxon>
        <taxon>Orchidoideae</taxon>
        <taxon>Orchideae</taxon>
        <taxon>Orchidinae</taxon>
        <taxon>Platanthera</taxon>
    </lineage>
</organism>
<name>A0ABR2M535_9ASPA</name>
<reference evidence="1 2" key="1">
    <citation type="journal article" date="2022" name="Nat. Plants">
        <title>Genomes of leafy and leafless Platanthera orchids illuminate the evolution of mycoheterotrophy.</title>
        <authorList>
            <person name="Li M.H."/>
            <person name="Liu K.W."/>
            <person name="Li Z."/>
            <person name="Lu H.C."/>
            <person name="Ye Q.L."/>
            <person name="Zhang D."/>
            <person name="Wang J.Y."/>
            <person name="Li Y.F."/>
            <person name="Zhong Z.M."/>
            <person name="Liu X."/>
            <person name="Yu X."/>
            <person name="Liu D.K."/>
            <person name="Tu X.D."/>
            <person name="Liu B."/>
            <person name="Hao Y."/>
            <person name="Liao X.Y."/>
            <person name="Jiang Y.T."/>
            <person name="Sun W.H."/>
            <person name="Chen J."/>
            <person name="Chen Y.Q."/>
            <person name="Ai Y."/>
            <person name="Zhai J.W."/>
            <person name="Wu S.S."/>
            <person name="Zhou Z."/>
            <person name="Hsiao Y.Y."/>
            <person name="Wu W.L."/>
            <person name="Chen Y.Y."/>
            <person name="Lin Y.F."/>
            <person name="Hsu J.L."/>
            <person name="Li C.Y."/>
            <person name="Wang Z.W."/>
            <person name="Zhao X."/>
            <person name="Zhong W.Y."/>
            <person name="Ma X.K."/>
            <person name="Ma L."/>
            <person name="Huang J."/>
            <person name="Chen G.Z."/>
            <person name="Huang M.Z."/>
            <person name="Huang L."/>
            <person name="Peng D.H."/>
            <person name="Luo Y.B."/>
            <person name="Zou S.Q."/>
            <person name="Chen S.P."/>
            <person name="Lan S."/>
            <person name="Tsai W.C."/>
            <person name="Van de Peer Y."/>
            <person name="Liu Z.J."/>
        </authorList>
    </citation>
    <scope>NUCLEOTIDE SEQUENCE [LARGE SCALE GENOMIC DNA]</scope>
    <source>
        <strain evidence="1">Lor288</strain>
    </source>
</reference>
<gene>
    <name evidence="1" type="ORF">KSP40_PGU014990</name>
</gene>
<sequence>MALERGPYKITSDVGWNKLVFWNCWGVSKLTSRAYLQELVCMNNPIAIVLLETRGQMFTHGDVDRLIGRAWSFDFMPSNGKSRGIILLWLDNIIKLPILVVHTTYRSVARQNTKVEFRERQKEVLEIEFFGHLLPLDKVEVYQELALKLVCESQTEVAVEEMFH</sequence>
<keyword evidence="2" id="KW-1185">Reference proteome</keyword>
<dbReference type="Proteomes" id="UP001412067">
    <property type="component" value="Unassembled WGS sequence"/>
</dbReference>
<protein>
    <submittedName>
        <fullName evidence="1">Uncharacterized protein</fullName>
    </submittedName>
</protein>
<accession>A0ABR2M535</accession>